<organism evidence="2 3">
    <name type="scientific">Frigoriflavimonas asaccharolytica</name>
    <dbReference type="NCBI Taxonomy" id="2735899"/>
    <lineage>
        <taxon>Bacteria</taxon>
        <taxon>Pseudomonadati</taxon>
        <taxon>Bacteroidota</taxon>
        <taxon>Flavobacteriia</taxon>
        <taxon>Flavobacteriales</taxon>
        <taxon>Weeksellaceae</taxon>
        <taxon>Frigoriflavimonas</taxon>
    </lineage>
</organism>
<protein>
    <submittedName>
        <fullName evidence="2">Uncharacterized protein</fullName>
    </submittedName>
</protein>
<gene>
    <name evidence="2" type="ORF">HNQ03_003087</name>
</gene>
<name>A0A8J8KAB7_9FLAO</name>
<evidence type="ECO:0000313" key="3">
    <source>
        <dbReference type="Proteomes" id="UP000610746"/>
    </source>
</evidence>
<feature type="transmembrane region" description="Helical" evidence="1">
    <location>
        <begin position="45"/>
        <end position="65"/>
    </location>
</feature>
<comment type="caution">
    <text evidence="2">The sequence shown here is derived from an EMBL/GenBank/DDBJ whole genome shotgun (WGS) entry which is preliminary data.</text>
</comment>
<keyword evidence="1" id="KW-0472">Membrane</keyword>
<dbReference type="EMBL" id="JABSNO010000036">
    <property type="protein sequence ID" value="NRS93992.1"/>
    <property type="molecule type" value="Genomic_DNA"/>
</dbReference>
<dbReference type="Proteomes" id="UP000610746">
    <property type="component" value="Unassembled WGS sequence"/>
</dbReference>
<dbReference type="RefSeq" id="WP_173780529.1">
    <property type="nucleotide sequence ID" value="NZ_JABSNO010000036.1"/>
</dbReference>
<keyword evidence="1" id="KW-0812">Transmembrane</keyword>
<reference evidence="2" key="1">
    <citation type="submission" date="2020-05" db="EMBL/GenBank/DDBJ databases">
        <title>Genomic Encyclopedia of Type Strains, Phase IV (KMG-V): Genome sequencing to study the core and pangenomes of soil and plant-associated prokaryotes.</title>
        <authorList>
            <person name="Whitman W."/>
        </authorList>
    </citation>
    <scope>NUCLEOTIDE SEQUENCE</scope>
    <source>
        <strain evidence="2">16F</strain>
    </source>
</reference>
<evidence type="ECO:0000313" key="2">
    <source>
        <dbReference type="EMBL" id="NRS93992.1"/>
    </source>
</evidence>
<dbReference type="AlphaFoldDB" id="A0A8J8KAB7"/>
<evidence type="ECO:0000256" key="1">
    <source>
        <dbReference type="SAM" id="Phobius"/>
    </source>
</evidence>
<proteinExistence type="predicted"/>
<accession>A0A8J8KAB7</accession>
<keyword evidence="3" id="KW-1185">Reference proteome</keyword>
<sequence>MSSDKDKGLAIILVSALVFFSNSGGFLMANVVLGDMGEVDFMPPIFNIVCGVMITLSIAGMLYGFRLRKES</sequence>
<keyword evidence="1" id="KW-1133">Transmembrane helix</keyword>